<sequence>MIKHYMTRYFDDDHNEIYVSWLQIFGIDFSKRYYKNGKFVKNI</sequence>
<keyword evidence="2" id="KW-1185">Reference proteome</keyword>
<dbReference type="Proteomes" id="UP001526225">
    <property type="component" value="Unassembled WGS sequence"/>
</dbReference>
<proteinExistence type="predicted"/>
<comment type="caution">
    <text evidence="1">The sequence shown here is derived from an EMBL/GenBank/DDBJ whole genome shotgun (WGS) entry which is preliminary data.</text>
</comment>
<reference evidence="1 2" key="1">
    <citation type="submission" date="2022-10" db="EMBL/GenBank/DDBJ databases">
        <title>Weissella fermenti sp. nov., isolated from fermented cabbage.</title>
        <authorList>
            <person name="Lee J.K."/>
            <person name="Baek J.H."/>
            <person name="Choi D.G."/>
            <person name="Kim J.M."/>
            <person name="Jeon C.O."/>
        </authorList>
    </citation>
    <scope>NUCLEOTIDE SEQUENCE [LARGE SCALE GENOMIC DNA]</scope>
    <source>
        <strain evidence="1 2">KACC 18534</strain>
    </source>
</reference>
<name>A0ABT3E5L4_9LACO</name>
<evidence type="ECO:0000313" key="2">
    <source>
        <dbReference type="Proteomes" id="UP001526225"/>
    </source>
</evidence>
<gene>
    <name evidence="1" type="ORF">OIT44_03800</name>
</gene>
<organism evidence="1 2">
    <name type="scientific">Weissella ceti</name>
    <dbReference type="NCBI Taxonomy" id="759620"/>
    <lineage>
        <taxon>Bacteria</taxon>
        <taxon>Bacillati</taxon>
        <taxon>Bacillota</taxon>
        <taxon>Bacilli</taxon>
        <taxon>Lactobacillales</taxon>
        <taxon>Lactobacillaceae</taxon>
        <taxon>Weissella</taxon>
    </lineage>
</organism>
<accession>A0ABT3E5L4</accession>
<dbReference type="RefSeq" id="WP_264336069.1">
    <property type="nucleotide sequence ID" value="NZ_CP074441.1"/>
</dbReference>
<dbReference type="EMBL" id="JAOZFE010000003">
    <property type="protein sequence ID" value="MCW0953197.1"/>
    <property type="molecule type" value="Genomic_DNA"/>
</dbReference>
<evidence type="ECO:0000313" key="1">
    <source>
        <dbReference type="EMBL" id="MCW0953197.1"/>
    </source>
</evidence>
<protein>
    <submittedName>
        <fullName evidence="1">Uncharacterized protein</fullName>
    </submittedName>
</protein>